<feature type="short sequence motif" description="DGA/G" evidence="4">
    <location>
        <begin position="205"/>
        <end position="207"/>
    </location>
</feature>
<keyword evidence="3 4" id="KW-0443">Lipid metabolism</keyword>
<organism evidence="6 7">
    <name type="scientific">Methylobacterium oryzae CBMB20</name>
    <dbReference type="NCBI Taxonomy" id="693986"/>
    <lineage>
        <taxon>Bacteria</taxon>
        <taxon>Pseudomonadati</taxon>
        <taxon>Pseudomonadota</taxon>
        <taxon>Alphaproteobacteria</taxon>
        <taxon>Hyphomicrobiales</taxon>
        <taxon>Methylobacteriaceae</taxon>
        <taxon>Methylobacterium</taxon>
    </lineage>
</organism>
<gene>
    <name evidence="6" type="ORF">MOC_0272</name>
</gene>
<dbReference type="Gene3D" id="3.40.1090.10">
    <property type="entry name" value="Cytosolic phospholipase A2 catalytic domain"/>
    <property type="match status" value="2"/>
</dbReference>
<name>A0A089NL02_9HYPH</name>
<proteinExistence type="predicted"/>
<evidence type="ECO:0000313" key="7">
    <source>
        <dbReference type="Proteomes" id="UP000029492"/>
    </source>
</evidence>
<dbReference type="KEGG" id="mor:MOC_0272"/>
<dbReference type="AlphaFoldDB" id="A0A089NL02"/>
<sequence>MSDEAITAGRRGRDPILIDLALQGGGAHGAFTWGVLDRLLEEPWLSIDGISGTSAGAMNAAVLIEGYERDGATGARAALQTFWDAVSRAARFSPLQRSPLDVILGRWTLDSAPLYLAADLMARVFSPYDLNPHDFNPLRQILDSRLDFERIARSRIKLFVTATDVHTGRGRVFRNAEVTADVLLASACLPTLFQAVRIDGASYWDGGYSGNPTITPLVRECESRDTIIVQVNPVERRQAPTSAREILNRLNEISFNAVLLKELRMMALLRQVAPTDNSECARWAAMRMHRIASDVVAELGSSSKLNAEWAFLTMLRDEGRRSAATFLTDHGPDLGRRPSFDLDRLLEGV</sequence>
<dbReference type="eggNOG" id="COG1752">
    <property type="taxonomic scope" value="Bacteria"/>
</dbReference>
<dbReference type="InterPro" id="IPR050301">
    <property type="entry name" value="NTE"/>
</dbReference>
<evidence type="ECO:0000256" key="4">
    <source>
        <dbReference type="PROSITE-ProRule" id="PRU01161"/>
    </source>
</evidence>
<dbReference type="Proteomes" id="UP000029492">
    <property type="component" value="Chromosome"/>
</dbReference>
<evidence type="ECO:0000313" key="6">
    <source>
        <dbReference type="EMBL" id="AIQ88027.1"/>
    </source>
</evidence>
<dbReference type="InterPro" id="IPR016035">
    <property type="entry name" value="Acyl_Trfase/lysoPLipase"/>
</dbReference>
<dbReference type="InterPro" id="IPR002641">
    <property type="entry name" value="PNPLA_dom"/>
</dbReference>
<dbReference type="PANTHER" id="PTHR14226:SF78">
    <property type="entry name" value="SLR0060 PROTEIN"/>
    <property type="match status" value="1"/>
</dbReference>
<feature type="short sequence motif" description="GXGXXG" evidence="4">
    <location>
        <begin position="24"/>
        <end position="29"/>
    </location>
</feature>
<dbReference type="GO" id="GO:0016042">
    <property type="term" value="P:lipid catabolic process"/>
    <property type="evidence" value="ECO:0007669"/>
    <property type="project" value="UniProtKB-UniRule"/>
</dbReference>
<protein>
    <submittedName>
        <fullName evidence="6">Patatin</fullName>
    </submittedName>
</protein>
<evidence type="ECO:0000259" key="5">
    <source>
        <dbReference type="PROSITE" id="PS51635"/>
    </source>
</evidence>
<feature type="active site" description="Proton acceptor" evidence="4">
    <location>
        <position position="205"/>
    </location>
</feature>
<evidence type="ECO:0000256" key="1">
    <source>
        <dbReference type="ARBA" id="ARBA00022801"/>
    </source>
</evidence>
<dbReference type="Pfam" id="PF01734">
    <property type="entry name" value="Patatin"/>
    <property type="match status" value="1"/>
</dbReference>
<evidence type="ECO:0000256" key="2">
    <source>
        <dbReference type="ARBA" id="ARBA00022963"/>
    </source>
</evidence>
<dbReference type="RefSeq" id="WP_043755180.1">
    <property type="nucleotide sequence ID" value="NZ_CP003811.1"/>
</dbReference>
<keyword evidence="2 4" id="KW-0442">Lipid degradation</keyword>
<dbReference type="HOGENOM" id="CLU_040292_0_0_5"/>
<dbReference type="SUPFAM" id="SSF52151">
    <property type="entry name" value="FabD/lysophospholipase-like"/>
    <property type="match status" value="1"/>
</dbReference>
<dbReference type="EMBL" id="CP003811">
    <property type="protein sequence ID" value="AIQ88027.1"/>
    <property type="molecule type" value="Genomic_DNA"/>
</dbReference>
<dbReference type="GO" id="GO:0016787">
    <property type="term" value="F:hydrolase activity"/>
    <property type="evidence" value="ECO:0007669"/>
    <property type="project" value="UniProtKB-UniRule"/>
</dbReference>
<feature type="short sequence motif" description="GXSXG" evidence="4">
    <location>
        <begin position="52"/>
        <end position="56"/>
    </location>
</feature>
<feature type="domain" description="PNPLA" evidence="5">
    <location>
        <begin position="20"/>
        <end position="218"/>
    </location>
</feature>
<evidence type="ECO:0000256" key="3">
    <source>
        <dbReference type="ARBA" id="ARBA00023098"/>
    </source>
</evidence>
<reference evidence="6 7" key="1">
    <citation type="journal article" date="2014" name="PLoS ONE">
        <title>Genome Information of Methylobacterium oryzae, a Plant-Probiotic Methylotroph in the Phyllosphere.</title>
        <authorList>
            <person name="Kwak M.J."/>
            <person name="Jeong H."/>
            <person name="Madhaiyan M."/>
            <person name="Lee Y."/>
            <person name="Sa T.M."/>
            <person name="Oh T.K."/>
            <person name="Kim J.F."/>
        </authorList>
    </citation>
    <scope>NUCLEOTIDE SEQUENCE [LARGE SCALE GENOMIC DNA]</scope>
    <source>
        <strain evidence="6 7">CBMB20</strain>
    </source>
</reference>
<dbReference type="PROSITE" id="PS51635">
    <property type="entry name" value="PNPLA"/>
    <property type="match status" value="1"/>
</dbReference>
<feature type="active site" description="Nucleophile" evidence="4">
    <location>
        <position position="54"/>
    </location>
</feature>
<keyword evidence="1 4" id="KW-0378">Hydrolase</keyword>
<accession>A0A089NL02</accession>
<dbReference type="PANTHER" id="PTHR14226">
    <property type="entry name" value="NEUROPATHY TARGET ESTERASE/SWISS CHEESE D.MELANOGASTER"/>
    <property type="match status" value="1"/>
</dbReference>
<keyword evidence="7" id="KW-1185">Reference proteome</keyword>
<dbReference type="STRING" id="693986.MOC_0272"/>